<dbReference type="PANTHER" id="PTHR32282">
    <property type="entry name" value="BINDING PROTEIN TRANSPEPTIDASE, PUTATIVE-RELATED"/>
    <property type="match status" value="1"/>
</dbReference>
<keyword evidence="6 17" id="KW-0812">Transmembrane</keyword>
<comment type="caution">
    <text evidence="20">The sequence shown here is derived from an EMBL/GenBank/DDBJ whole genome shotgun (WGS) entry which is preliminary data.</text>
</comment>
<keyword evidence="10 17" id="KW-1133">Transmembrane helix</keyword>
<dbReference type="InterPro" id="IPR036950">
    <property type="entry name" value="PBP_transglycosylase"/>
</dbReference>
<evidence type="ECO:0000256" key="11">
    <source>
        <dbReference type="ARBA" id="ARBA00023136"/>
    </source>
</evidence>
<evidence type="ECO:0000259" key="18">
    <source>
        <dbReference type="Pfam" id="PF00905"/>
    </source>
</evidence>
<feature type="region of interest" description="Disordered" evidence="16">
    <location>
        <begin position="909"/>
        <end position="965"/>
    </location>
</feature>
<gene>
    <name evidence="20" type="ORF">WAK64_17510</name>
</gene>
<evidence type="ECO:0000256" key="14">
    <source>
        <dbReference type="ARBA" id="ARBA00034000"/>
    </source>
</evidence>
<feature type="domain" description="Penicillin-binding protein transpeptidase" evidence="18">
    <location>
        <begin position="423"/>
        <end position="675"/>
    </location>
</feature>
<keyword evidence="2" id="KW-0121">Carboxypeptidase</keyword>
<keyword evidence="12" id="KW-0511">Multifunctional enzyme</keyword>
<dbReference type="RefSeq" id="WP_336588292.1">
    <property type="nucleotide sequence ID" value="NZ_JBBAXC010000016.1"/>
</dbReference>
<dbReference type="Gene3D" id="2.60.40.10">
    <property type="entry name" value="Immunoglobulins"/>
    <property type="match status" value="1"/>
</dbReference>
<dbReference type="Gene3D" id="1.10.3810.10">
    <property type="entry name" value="Biosynthetic peptidoglycan transglycosylase-like"/>
    <property type="match status" value="1"/>
</dbReference>
<feature type="domain" description="Glycosyl transferase family 51" evidence="19">
    <location>
        <begin position="95"/>
        <end position="286"/>
    </location>
</feature>
<dbReference type="EMBL" id="JBBAXC010000016">
    <property type="protein sequence ID" value="MEI5908849.1"/>
    <property type="molecule type" value="Genomic_DNA"/>
</dbReference>
<name>A0ABU8HI66_9BACI</name>
<evidence type="ECO:0000256" key="3">
    <source>
        <dbReference type="ARBA" id="ARBA00022670"/>
    </source>
</evidence>
<evidence type="ECO:0000313" key="20">
    <source>
        <dbReference type="EMBL" id="MEI5908849.1"/>
    </source>
</evidence>
<comment type="catalytic activity">
    <reaction evidence="14">
        <text>Preferential cleavage: (Ac)2-L-Lys-D-Ala-|-D-Ala. Also transpeptidation of peptidyl-alanyl moieties that are N-acyl substituents of D-alanine.</text>
        <dbReference type="EC" id="3.4.16.4"/>
    </reaction>
</comment>
<dbReference type="SUPFAM" id="SSF53955">
    <property type="entry name" value="Lysozyme-like"/>
    <property type="match status" value="1"/>
</dbReference>
<dbReference type="Pfam" id="PF00912">
    <property type="entry name" value="Transgly"/>
    <property type="match status" value="1"/>
</dbReference>
<accession>A0ABU8HI66</accession>
<keyword evidence="3" id="KW-0645">Protease</keyword>
<dbReference type="InterPro" id="IPR050396">
    <property type="entry name" value="Glycosyltr_51/Transpeptidase"/>
</dbReference>
<dbReference type="Proteomes" id="UP001312865">
    <property type="component" value="Unassembled WGS sequence"/>
</dbReference>
<evidence type="ECO:0000256" key="4">
    <source>
        <dbReference type="ARBA" id="ARBA00022676"/>
    </source>
</evidence>
<dbReference type="InterPro" id="IPR023346">
    <property type="entry name" value="Lysozyme-like_dom_sf"/>
</dbReference>
<evidence type="ECO:0000256" key="6">
    <source>
        <dbReference type="ARBA" id="ARBA00022692"/>
    </source>
</evidence>
<dbReference type="GO" id="GO:0016757">
    <property type="term" value="F:glycosyltransferase activity"/>
    <property type="evidence" value="ECO:0007669"/>
    <property type="project" value="UniProtKB-KW"/>
</dbReference>
<keyword evidence="4 20" id="KW-0328">Glycosyltransferase</keyword>
<organism evidence="20 21">
    <name type="scientific">Bacillus spongiae</name>
    <dbReference type="NCBI Taxonomy" id="2683610"/>
    <lineage>
        <taxon>Bacteria</taxon>
        <taxon>Bacillati</taxon>
        <taxon>Bacillota</taxon>
        <taxon>Bacilli</taxon>
        <taxon>Bacillales</taxon>
        <taxon>Bacillaceae</taxon>
        <taxon>Bacillus</taxon>
    </lineage>
</organism>
<evidence type="ECO:0000256" key="2">
    <source>
        <dbReference type="ARBA" id="ARBA00022645"/>
    </source>
</evidence>
<evidence type="ECO:0000256" key="17">
    <source>
        <dbReference type="SAM" id="Phobius"/>
    </source>
</evidence>
<evidence type="ECO:0000256" key="16">
    <source>
        <dbReference type="SAM" id="MobiDB-lite"/>
    </source>
</evidence>
<keyword evidence="13" id="KW-0961">Cell wall biogenesis/degradation</keyword>
<evidence type="ECO:0000256" key="5">
    <source>
        <dbReference type="ARBA" id="ARBA00022679"/>
    </source>
</evidence>
<feature type="transmembrane region" description="Helical" evidence="17">
    <location>
        <begin position="30"/>
        <end position="62"/>
    </location>
</feature>
<evidence type="ECO:0000313" key="21">
    <source>
        <dbReference type="Proteomes" id="UP001312865"/>
    </source>
</evidence>
<keyword evidence="11 17" id="KW-0472">Membrane</keyword>
<dbReference type="InterPro" id="IPR012338">
    <property type="entry name" value="Beta-lactam/transpept-like"/>
</dbReference>
<keyword evidence="21" id="KW-1185">Reference proteome</keyword>
<dbReference type="Pfam" id="PF00905">
    <property type="entry name" value="Transpeptidase"/>
    <property type="match status" value="1"/>
</dbReference>
<evidence type="ECO:0000256" key="9">
    <source>
        <dbReference type="ARBA" id="ARBA00022984"/>
    </source>
</evidence>
<proteinExistence type="predicted"/>
<keyword evidence="7" id="KW-0378">Hydrolase</keyword>
<keyword evidence="1" id="KW-1003">Cell membrane</keyword>
<dbReference type="EC" id="2.4.-.-" evidence="20"/>
<dbReference type="SUPFAM" id="SSF56601">
    <property type="entry name" value="beta-lactamase/transpeptidase-like"/>
    <property type="match status" value="1"/>
</dbReference>
<keyword evidence="8" id="KW-0133">Cell shape</keyword>
<feature type="compositionally biased region" description="Polar residues" evidence="16">
    <location>
        <begin position="948"/>
        <end position="965"/>
    </location>
</feature>
<evidence type="ECO:0000256" key="15">
    <source>
        <dbReference type="ARBA" id="ARBA00049902"/>
    </source>
</evidence>
<sequence length="965" mass="106632">MNKKWNLIKEKASLVTNFFQNKKVRKSTRITFGVTWNLLLVFLILMTMGFTFAGGVGAGYFASLVKDESIRSYDSMKKDIYNYEETSKLYFADNQFLGQLRTDLEREEIEIEDVSEHLINAVIATEDEYFEEHEGVVPKAILRAIFQEFTNSNVQSGGSTLTQQLIKNQVLTNEVSFERKAKEILLALRLERFFEKEEILEAYLNVATLGRNSSGRNIAGVQSAAQGIFGVNAKDLTIPQSAFIAGLPQAPFSYTPYTTMSEDGTLKSAEGLEPGLTRMKTVLARMLKEGYITEEEYDNAVNYDIVKDFIKPKENPAEKYPYLTQELENRAKEIIASILAEKDGYTEEDLQMDGELAEKYTTLADRDMRQNGYEIHSTIMKDIYDAMQVTKNDFSDYHPTRTVEETDPETGETINKDAPVQVGAIMIENSSGKILSFVGGRDHDIQAQNHATQSERQNGSTMKPLIVYAPALELGLIAPNTPVPDVSFTAGKWNPKNYTSTVYGLMPARSAVARSTNLAAGRTYLKFIDQLPAKNLDKMGFTSLEEEEYYYPSLSLGAMTVGVTLEENANAYTTFTNGGQFIDAYMIEKIVDRDGNIMYQNKTEPVEVFSPQTAYLMLEMMRDTMKSGGTGQSAASYLNYWSDWAGKSGTTQFFGDHWFIASNPNITFGTWVGYDEPASLKTPVGLHYGVRNIKLWSELLNSAYELNPSLVDPDASFKRPEGIVSRSFCSVSGMLPSKECSDAGLVTSGLFNAKYVPTQVDDSLITSRYVTLGDEKYIALDSTPEEFSEAGVVLNPDFVTRVLAGLSANPEELIPPNDKRFENVLVSNNKIKDDGKAPGKVKASESGKSITWTTSVSSDVIGYRVYQIDGSNRKKVGSIKADESLKVKVGDGKYVVVAVDVAGLESGDSNVIQIGEEEKPKDPKPKDDKPTDPPPKDDKPADPPSGGNAPTTNSTPGGNAPTNTP</sequence>
<dbReference type="Gene3D" id="3.40.710.10">
    <property type="entry name" value="DD-peptidase/beta-lactamase superfamily"/>
    <property type="match status" value="1"/>
</dbReference>
<dbReference type="PANTHER" id="PTHR32282:SF32">
    <property type="entry name" value="PENICILLIN-BINDING PROTEIN 2A"/>
    <property type="match status" value="1"/>
</dbReference>
<comment type="catalytic activity">
    <reaction evidence="15">
        <text>[GlcNAc-(1-&gt;4)-Mur2Ac(oyl-L-Ala-gamma-D-Glu-L-Lys-D-Ala-D-Ala)](n)-di-trans,octa-cis-undecaprenyl diphosphate + beta-D-GlcNAc-(1-&gt;4)-Mur2Ac(oyl-L-Ala-gamma-D-Glu-L-Lys-D-Ala-D-Ala)-di-trans,octa-cis-undecaprenyl diphosphate = [GlcNAc-(1-&gt;4)-Mur2Ac(oyl-L-Ala-gamma-D-Glu-L-Lys-D-Ala-D-Ala)](n+1)-di-trans,octa-cis-undecaprenyl diphosphate + di-trans,octa-cis-undecaprenyl diphosphate + H(+)</text>
        <dbReference type="Rhea" id="RHEA:23708"/>
        <dbReference type="Rhea" id="RHEA-COMP:9602"/>
        <dbReference type="Rhea" id="RHEA-COMP:9603"/>
        <dbReference type="ChEBI" id="CHEBI:15378"/>
        <dbReference type="ChEBI" id="CHEBI:58405"/>
        <dbReference type="ChEBI" id="CHEBI:60033"/>
        <dbReference type="ChEBI" id="CHEBI:78435"/>
        <dbReference type="EC" id="2.4.99.28"/>
    </reaction>
</comment>
<reference evidence="20 21" key="1">
    <citation type="journal article" date="2018" name="J. Microbiol.">
        <title>Bacillus spongiae sp. nov., isolated from sponge of Jeju Island.</title>
        <authorList>
            <person name="Lee G.E."/>
            <person name="Im W.T."/>
            <person name="Park J.S."/>
        </authorList>
    </citation>
    <scope>NUCLEOTIDE SEQUENCE [LARGE SCALE GENOMIC DNA]</scope>
    <source>
        <strain evidence="20 21">135PIL107-10</strain>
    </source>
</reference>
<evidence type="ECO:0000256" key="7">
    <source>
        <dbReference type="ARBA" id="ARBA00022801"/>
    </source>
</evidence>
<evidence type="ECO:0000256" key="1">
    <source>
        <dbReference type="ARBA" id="ARBA00022475"/>
    </source>
</evidence>
<evidence type="ECO:0000256" key="13">
    <source>
        <dbReference type="ARBA" id="ARBA00023316"/>
    </source>
</evidence>
<feature type="compositionally biased region" description="Basic and acidic residues" evidence="16">
    <location>
        <begin position="916"/>
        <end position="941"/>
    </location>
</feature>
<evidence type="ECO:0000259" key="19">
    <source>
        <dbReference type="Pfam" id="PF00912"/>
    </source>
</evidence>
<dbReference type="Gene3D" id="3.90.1310.40">
    <property type="match status" value="1"/>
</dbReference>
<dbReference type="InterPro" id="IPR001460">
    <property type="entry name" value="PCN-bd_Tpept"/>
</dbReference>
<keyword evidence="5 20" id="KW-0808">Transferase</keyword>
<keyword evidence="9" id="KW-0573">Peptidoglycan synthesis</keyword>
<dbReference type="InterPro" id="IPR001264">
    <property type="entry name" value="Glyco_trans_51"/>
</dbReference>
<evidence type="ECO:0000256" key="10">
    <source>
        <dbReference type="ARBA" id="ARBA00022989"/>
    </source>
</evidence>
<evidence type="ECO:0000256" key="12">
    <source>
        <dbReference type="ARBA" id="ARBA00023268"/>
    </source>
</evidence>
<dbReference type="InterPro" id="IPR013783">
    <property type="entry name" value="Ig-like_fold"/>
</dbReference>
<evidence type="ECO:0000256" key="8">
    <source>
        <dbReference type="ARBA" id="ARBA00022960"/>
    </source>
</evidence>
<protein>
    <submittedName>
        <fullName evidence="20">Transglycosylase domain-containing protein</fullName>
        <ecNumber evidence="20">2.4.-.-</ecNumber>
    </submittedName>
</protein>